<reference evidence="3 4" key="1">
    <citation type="submission" date="2024-01" db="EMBL/GenBank/DDBJ databases">
        <authorList>
            <person name="Allen C."/>
            <person name="Tagirdzhanova G."/>
        </authorList>
    </citation>
    <scope>NUCLEOTIDE SEQUENCE [LARGE SCALE GENOMIC DNA]</scope>
</reference>
<dbReference type="EMBL" id="CAWUHD010000027">
    <property type="protein sequence ID" value="CAK7218248.1"/>
    <property type="molecule type" value="Genomic_DNA"/>
</dbReference>
<dbReference type="InterPro" id="IPR029063">
    <property type="entry name" value="SAM-dependent_MTases_sf"/>
</dbReference>
<organism evidence="3 4">
    <name type="scientific">Sporothrix eucalyptigena</name>
    <dbReference type="NCBI Taxonomy" id="1812306"/>
    <lineage>
        <taxon>Eukaryota</taxon>
        <taxon>Fungi</taxon>
        <taxon>Dikarya</taxon>
        <taxon>Ascomycota</taxon>
        <taxon>Pezizomycotina</taxon>
        <taxon>Sordariomycetes</taxon>
        <taxon>Sordariomycetidae</taxon>
        <taxon>Ophiostomatales</taxon>
        <taxon>Ophiostomataceae</taxon>
        <taxon>Sporothrix</taxon>
    </lineage>
</organism>
<feature type="region of interest" description="Disordered" evidence="2">
    <location>
        <begin position="34"/>
        <end position="59"/>
    </location>
</feature>
<evidence type="ECO:0000256" key="1">
    <source>
        <dbReference type="ARBA" id="ARBA00038158"/>
    </source>
</evidence>
<proteinExistence type="inferred from homology"/>
<dbReference type="Gene3D" id="3.40.50.150">
    <property type="entry name" value="Vaccinia Virus protein VP39"/>
    <property type="match status" value="1"/>
</dbReference>
<evidence type="ECO:0008006" key="5">
    <source>
        <dbReference type="Google" id="ProtNLM"/>
    </source>
</evidence>
<evidence type="ECO:0000313" key="4">
    <source>
        <dbReference type="Proteomes" id="UP001642482"/>
    </source>
</evidence>
<dbReference type="CDD" id="cd02440">
    <property type="entry name" value="AdoMet_MTases"/>
    <property type="match status" value="1"/>
</dbReference>
<dbReference type="PANTHER" id="PTHR43591">
    <property type="entry name" value="METHYLTRANSFERASE"/>
    <property type="match status" value="1"/>
</dbReference>
<evidence type="ECO:0000256" key="2">
    <source>
        <dbReference type="SAM" id="MobiDB-lite"/>
    </source>
</evidence>
<comment type="similarity">
    <text evidence="1">Belongs to the methyltransferase superfamily. LaeA methyltransferase family.</text>
</comment>
<name>A0ABP0BF86_9PEZI</name>
<evidence type="ECO:0000313" key="3">
    <source>
        <dbReference type="EMBL" id="CAK7218248.1"/>
    </source>
</evidence>
<keyword evidence="4" id="KW-1185">Reference proteome</keyword>
<protein>
    <recommendedName>
        <fullName evidence="5">Secondary metabolism regulator LAE1</fullName>
    </recommendedName>
</protein>
<dbReference type="Proteomes" id="UP001642482">
    <property type="component" value="Unassembled WGS sequence"/>
</dbReference>
<dbReference type="Pfam" id="PF13489">
    <property type="entry name" value="Methyltransf_23"/>
    <property type="match status" value="1"/>
</dbReference>
<dbReference type="PANTHER" id="PTHR43591:SF10">
    <property type="entry name" value="ABC TRANSMEMBRANE TYPE-1 DOMAIN-CONTAINING PROTEIN-RELATED"/>
    <property type="match status" value="1"/>
</dbReference>
<gene>
    <name evidence="3" type="ORF">SEUCBS140593_003482</name>
</gene>
<feature type="compositionally biased region" description="Low complexity" evidence="2">
    <location>
        <begin position="34"/>
        <end position="49"/>
    </location>
</feature>
<accession>A0ABP0BF86</accession>
<sequence>MADKAEPSSASAPVAEAVASAAVASTAPAAPVAAAVAPSPPAAAAASSPKTRSGTASPRLVADEHDAPIEFEEVINDGDSALANSVSTYTTSLASSVYDYPVEYGRRYHAYQAGRYTRPNDEMEMDRLLIMHTVVTMAIGSLFLAPVDFEKPQRVLDIGTGNGIWAIELADKYPNSTIIGNDLSANMPTFVPPNVKFEVDDVENEWVYDQPFSFIFSRYMAASISDWPQLVRRTFENLEPGGWAEFQDFDLTYHSEDGSLKDDDPLLVWITMMGNAARSIGRDPLPGRQLKGWFEDAGFTNIYHRRVKLPLGPWPKDPHLKQIGIHNYMQVSQGLEGLSMRLYIHVLKWSHEEALANLAEVRKRLQSPEIHPILDL</sequence>
<comment type="caution">
    <text evidence="3">The sequence shown here is derived from an EMBL/GenBank/DDBJ whole genome shotgun (WGS) entry which is preliminary data.</text>
</comment>
<dbReference type="SUPFAM" id="SSF53335">
    <property type="entry name" value="S-adenosyl-L-methionine-dependent methyltransferases"/>
    <property type="match status" value="1"/>
</dbReference>